<comment type="similarity">
    <text evidence="3">Belongs to the ATPase gamma chain family.</text>
</comment>
<name>A0A0G0H0Y6_9BACT</name>
<proteinExistence type="inferred from homology"/>
<gene>
    <name evidence="10" type="ORF">US53_C0033G0004</name>
</gene>
<dbReference type="SUPFAM" id="SSF52943">
    <property type="entry name" value="ATP synthase (F1-ATPase), gamma subunit"/>
    <property type="match status" value="1"/>
</dbReference>
<evidence type="ECO:0000256" key="5">
    <source>
        <dbReference type="ARBA" id="ARBA00022781"/>
    </source>
</evidence>
<keyword evidence="5" id="KW-0375">Hydrogen ion transport</keyword>
<organism evidence="10 11">
    <name type="scientific">Candidatus Woesebacteria bacterium GW2011_GWA1_37_7</name>
    <dbReference type="NCBI Taxonomy" id="1618545"/>
    <lineage>
        <taxon>Bacteria</taxon>
        <taxon>Candidatus Woeseibacteriota</taxon>
    </lineage>
</organism>
<keyword evidence="4" id="KW-0813">Transport</keyword>
<evidence type="ECO:0000256" key="1">
    <source>
        <dbReference type="ARBA" id="ARBA00003456"/>
    </source>
</evidence>
<comment type="caution">
    <text evidence="10">The sequence shown here is derived from an EMBL/GenBank/DDBJ whole genome shotgun (WGS) entry which is preliminary data.</text>
</comment>
<dbReference type="GO" id="GO:0046933">
    <property type="term" value="F:proton-transporting ATP synthase activity, rotational mechanism"/>
    <property type="evidence" value="ECO:0007669"/>
    <property type="project" value="InterPro"/>
</dbReference>
<dbReference type="InterPro" id="IPR035968">
    <property type="entry name" value="ATP_synth_F1_ATPase_gsu"/>
</dbReference>
<dbReference type="STRING" id="1618545.US53_C0033G0004"/>
<evidence type="ECO:0000256" key="4">
    <source>
        <dbReference type="ARBA" id="ARBA00022448"/>
    </source>
</evidence>
<dbReference type="Gene3D" id="3.40.1380.10">
    <property type="match status" value="1"/>
</dbReference>
<keyword evidence="8" id="KW-0139">CF(1)</keyword>
<comment type="subcellular location">
    <subcellularLocation>
        <location evidence="2">Membrane</location>
        <topology evidence="2">Peripheral membrane protein</topology>
    </subcellularLocation>
</comment>
<dbReference type="Pfam" id="PF00231">
    <property type="entry name" value="ATP-synt"/>
    <property type="match status" value="1"/>
</dbReference>
<evidence type="ECO:0000256" key="7">
    <source>
        <dbReference type="ARBA" id="ARBA00023136"/>
    </source>
</evidence>
<keyword evidence="7" id="KW-0472">Membrane</keyword>
<dbReference type="GO" id="GO:0045259">
    <property type="term" value="C:proton-transporting ATP synthase complex"/>
    <property type="evidence" value="ECO:0007669"/>
    <property type="project" value="UniProtKB-KW"/>
</dbReference>
<keyword evidence="6" id="KW-0406">Ion transport</keyword>
<dbReference type="EMBL" id="LBTI01000033">
    <property type="protein sequence ID" value="KKQ36898.1"/>
    <property type="molecule type" value="Genomic_DNA"/>
</dbReference>
<accession>A0A0G0H0Y6</accession>
<evidence type="ECO:0000256" key="9">
    <source>
        <dbReference type="ARBA" id="ARBA00023310"/>
    </source>
</evidence>
<protein>
    <submittedName>
        <fullName evidence="10">ATP synthase gamma chain</fullName>
    </submittedName>
</protein>
<evidence type="ECO:0000313" key="10">
    <source>
        <dbReference type="EMBL" id="KKQ36898.1"/>
    </source>
</evidence>
<evidence type="ECO:0000256" key="2">
    <source>
        <dbReference type="ARBA" id="ARBA00004170"/>
    </source>
</evidence>
<sequence length="291" mass="32952">MTTQKDIVDELQQVTSLKNLTEVYGEIASIRMKKIRDFVLKNREFLASIEDIFKECLKSYAFKLSLLIKSGKIKKGQKVTFLAHNGKIVAVLISANTGFYGEVVQNTFNKFLADTANLDVETTIIGKVGRSLFVSAKPDRPYTYFELPDYGIESGKLAEVIGHLVPYEEIRVYYGQYKTVISQKPNVLVISSGTTVKEVPEPLDYDYIFEPSVEKILQYFEAEIFASLFDQSVRESQLAKFASRILAMDSAVQNIDKRLAELNLDKMKIIHREMGRKQINTVSGLVSSDIF</sequence>
<evidence type="ECO:0000256" key="3">
    <source>
        <dbReference type="ARBA" id="ARBA00007681"/>
    </source>
</evidence>
<comment type="function">
    <text evidence="1">Produces ATP from ADP in the presence of a proton gradient across the membrane. The gamma chain is believed to be important in regulating ATPase activity and the flow of protons through the CF(0) complex.</text>
</comment>
<reference evidence="10 11" key="1">
    <citation type="journal article" date="2015" name="Nature">
        <title>rRNA introns, odd ribosomes, and small enigmatic genomes across a large radiation of phyla.</title>
        <authorList>
            <person name="Brown C.T."/>
            <person name="Hug L.A."/>
            <person name="Thomas B.C."/>
            <person name="Sharon I."/>
            <person name="Castelle C.J."/>
            <person name="Singh A."/>
            <person name="Wilkins M.J."/>
            <person name="Williams K.H."/>
            <person name="Banfield J.F."/>
        </authorList>
    </citation>
    <scope>NUCLEOTIDE SEQUENCE [LARGE SCALE GENOMIC DNA]</scope>
</reference>
<evidence type="ECO:0000313" key="11">
    <source>
        <dbReference type="Proteomes" id="UP000034591"/>
    </source>
</evidence>
<evidence type="ECO:0000256" key="6">
    <source>
        <dbReference type="ARBA" id="ARBA00023065"/>
    </source>
</evidence>
<dbReference type="Proteomes" id="UP000034591">
    <property type="component" value="Unassembled WGS sequence"/>
</dbReference>
<keyword evidence="9" id="KW-0066">ATP synthesis</keyword>
<dbReference type="InterPro" id="IPR000131">
    <property type="entry name" value="ATP_synth_F1_gsu"/>
</dbReference>
<evidence type="ECO:0000256" key="8">
    <source>
        <dbReference type="ARBA" id="ARBA00023196"/>
    </source>
</evidence>
<dbReference type="AlphaFoldDB" id="A0A0G0H0Y6"/>
<dbReference type="PRINTS" id="PR00126">
    <property type="entry name" value="ATPASEGAMMA"/>
</dbReference>